<accession>A0AA48KC79</accession>
<comment type="catalytic activity">
    <reaction evidence="9">
        <text>an acyl phosphate + H2O = a carboxylate + phosphate + H(+)</text>
        <dbReference type="Rhea" id="RHEA:14965"/>
        <dbReference type="ChEBI" id="CHEBI:15377"/>
        <dbReference type="ChEBI" id="CHEBI:15378"/>
        <dbReference type="ChEBI" id="CHEBI:29067"/>
        <dbReference type="ChEBI" id="CHEBI:43474"/>
        <dbReference type="ChEBI" id="CHEBI:59918"/>
        <dbReference type="EC" id="3.6.1.7"/>
    </reaction>
</comment>
<dbReference type="GO" id="GO:0003998">
    <property type="term" value="F:acylphosphatase activity"/>
    <property type="evidence" value="ECO:0007669"/>
    <property type="project" value="UniProtKB-EC"/>
</dbReference>
<dbReference type="GO" id="GO:0003725">
    <property type="term" value="F:double-stranded RNA binding"/>
    <property type="evidence" value="ECO:0007669"/>
    <property type="project" value="InterPro"/>
</dbReference>
<dbReference type="InterPro" id="IPR017968">
    <property type="entry name" value="Acylphosphatase_CS"/>
</dbReference>
<evidence type="ECO:0000259" key="11">
    <source>
        <dbReference type="PROSITE" id="PS51163"/>
    </source>
</evidence>
<dbReference type="SUPFAM" id="SSF54975">
    <property type="entry name" value="Acylphosphatase/BLUF domain-like"/>
    <property type="match status" value="1"/>
</dbReference>
<dbReference type="Gene3D" id="3.30.420.40">
    <property type="match status" value="1"/>
</dbReference>
<evidence type="ECO:0000256" key="9">
    <source>
        <dbReference type="PROSITE-ProRule" id="PRU00520"/>
    </source>
</evidence>
<dbReference type="Pfam" id="PF17788">
    <property type="entry name" value="HypF_C"/>
    <property type="match status" value="1"/>
</dbReference>
<dbReference type="GO" id="GO:0016743">
    <property type="term" value="F:carboxyl- or carbamoyltransferase activity"/>
    <property type="evidence" value="ECO:0007669"/>
    <property type="project" value="UniProtKB-UniRule"/>
</dbReference>
<dbReference type="InterPro" id="IPR006070">
    <property type="entry name" value="Sua5-like_dom"/>
</dbReference>
<evidence type="ECO:0000256" key="3">
    <source>
        <dbReference type="ARBA" id="ARBA00022598"/>
    </source>
</evidence>
<feature type="active site" evidence="9">
    <location>
        <position position="36"/>
    </location>
</feature>
<feature type="active site" evidence="9">
    <location>
        <position position="18"/>
    </location>
</feature>
<dbReference type="Pfam" id="PF22521">
    <property type="entry name" value="HypF_C_2"/>
    <property type="match status" value="1"/>
</dbReference>
<dbReference type="SUPFAM" id="SSF55821">
    <property type="entry name" value="YrdC/RibB"/>
    <property type="match status" value="1"/>
</dbReference>
<dbReference type="PROSITE" id="PS51163">
    <property type="entry name" value="YRDC"/>
    <property type="match status" value="1"/>
</dbReference>
<sequence>MPRIRVRVEGVVQGVGFRPFIYRIARDRGLGGWVLNRPDGVVVEAEGAPEALEGFLAALEREAPAPARIRGVTVEEIAPEGQGAFAIRPSGEGGDTRPSVPADLAMCADCARELEDPSDRRHGYPFTNCTYCGPRFTIIEALPYDRPRTALKGFPLCPACEAEYRDPGNRRFHAQPVACPVCGPRLEFSGRAGDPLEGAASALLRGRILALKGLGGYQLLADATSDAAVARLRERKRREEKPFAVMFPHWKALEEACSVSAPERALLASPEAPILLLARRPSSAIVPGVAPGNPRLGAFLPYTPLHRLLLARVGRPVVCTSGNLSDEPMCHEGAQARERLGGIADVFLDHDRPILRPVDDSVMRLDAHGPTLLRRARGFAPLAHPVAPGGPPVLALGAHQKSTICLWDRGQAVVSQHLGDLHTADGAELLERTVEDFLRFFAVEPAVLACDLHPDYASTRLGERLARARGLPLARVQHHHAHVAALAAELGLGGPVSGLAWDGTGLGADGTLWGGEGLLAGGASFTRTAHLKPFPLPGGDRAARDPGRSALGLLWAATGSLAGGEALGDAAGIRSMLERGVNCPLTSSVGRLFDAVAALTGVRSAPGFEGQAAAALEHAALASGDGGAYPWEFQEGPALVADPAPLVAALLRDRARGVAPACCALRFHRALADLAVAMARAAGKEEVLLTGGCFQNALLTRLVREALAREGFRPLSPAAFPPNDGALSLGQAAVAAAP</sequence>
<dbReference type="PROSITE" id="PS51160">
    <property type="entry name" value="ACYLPHOSPHATASE_3"/>
    <property type="match status" value="1"/>
</dbReference>
<organism evidence="12 13">
    <name type="scientific">Mesoterricola silvestris</name>
    <dbReference type="NCBI Taxonomy" id="2927979"/>
    <lineage>
        <taxon>Bacteria</taxon>
        <taxon>Pseudomonadati</taxon>
        <taxon>Acidobacteriota</taxon>
        <taxon>Holophagae</taxon>
        <taxon>Holophagales</taxon>
        <taxon>Holophagaceae</taxon>
        <taxon>Mesoterricola</taxon>
    </lineage>
</organism>
<evidence type="ECO:0000256" key="2">
    <source>
        <dbReference type="ARBA" id="ARBA00008097"/>
    </source>
</evidence>
<evidence type="ECO:0000256" key="6">
    <source>
        <dbReference type="ARBA" id="ARBA00022833"/>
    </source>
</evidence>
<feature type="domain" description="Acylphosphatase-like" evidence="10">
    <location>
        <begin position="3"/>
        <end position="89"/>
    </location>
</feature>
<evidence type="ECO:0000313" key="13">
    <source>
        <dbReference type="Proteomes" id="UP001238179"/>
    </source>
</evidence>
<dbReference type="InterPro" id="IPR051060">
    <property type="entry name" value="Carbamoyltrans_HypF-like"/>
</dbReference>
<dbReference type="EMBL" id="AP027080">
    <property type="protein sequence ID" value="BDU73223.1"/>
    <property type="molecule type" value="Genomic_DNA"/>
</dbReference>
<dbReference type="KEGG" id="msil:METEAL_23970"/>
<evidence type="ECO:0000256" key="7">
    <source>
        <dbReference type="ARBA" id="ARBA00048220"/>
    </source>
</evidence>
<dbReference type="InterPro" id="IPR036046">
    <property type="entry name" value="Acylphosphatase-like_dom_sf"/>
</dbReference>
<dbReference type="GO" id="GO:0051604">
    <property type="term" value="P:protein maturation"/>
    <property type="evidence" value="ECO:0007669"/>
    <property type="project" value="TreeGrafter"/>
</dbReference>
<evidence type="ECO:0000313" key="12">
    <source>
        <dbReference type="EMBL" id="BDU73223.1"/>
    </source>
</evidence>
<evidence type="ECO:0000256" key="4">
    <source>
        <dbReference type="ARBA" id="ARBA00022723"/>
    </source>
</evidence>
<dbReference type="GO" id="GO:0016874">
    <property type="term" value="F:ligase activity"/>
    <property type="evidence" value="ECO:0007669"/>
    <property type="project" value="UniProtKB-UniRule"/>
</dbReference>
<dbReference type="InterPro" id="IPR017945">
    <property type="entry name" value="DHBP_synth_RibB-like_a/b_dom"/>
</dbReference>
<proteinExistence type="inferred from homology"/>
<comment type="catalytic activity">
    <reaction evidence="7">
        <text>C-terminal L-cysteinyl-[HypE protein] + carbamoyl phosphate + ATP + H2O = C-terminal S-carboxamide-L-cysteinyl-[HypE protein] + AMP + phosphate + diphosphate + H(+)</text>
        <dbReference type="Rhea" id="RHEA:55636"/>
        <dbReference type="Rhea" id="RHEA-COMP:14247"/>
        <dbReference type="Rhea" id="RHEA-COMP:14392"/>
        <dbReference type="ChEBI" id="CHEBI:15377"/>
        <dbReference type="ChEBI" id="CHEBI:15378"/>
        <dbReference type="ChEBI" id="CHEBI:30616"/>
        <dbReference type="ChEBI" id="CHEBI:33019"/>
        <dbReference type="ChEBI" id="CHEBI:43474"/>
        <dbReference type="ChEBI" id="CHEBI:58228"/>
        <dbReference type="ChEBI" id="CHEBI:76913"/>
        <dbReference type="ChEBI" id="CHEBI:139126"/>
        <dbReference type="ChEBI" id="CHEBI:456215"/>
    </reaction>
</comment>
<dbReference type="EC" id="6.2.-.-" evidence="8"/>
<keyword evidence="6" id="KW-0862">Zinc</keyword>
<evidence type="ECO:0000259" key="10">
    <source>
        <dbReference type="PROSITE" id="PS51160"/>
    </source>
</evidence>
<dbReference type="InterPro" id="IPR004421">
    <property type="entry name" value="Carbamoyltransferase_HypF"/>
</dbReference>
<dbReference type="Gene3D" id="3.30.420.360">
    <property type="match status" value="1"/>
</dbReference>
<evidence type="ECO:0000256" key="5">
    <source>
        <dbReference type="ARBA" id="ARBA00022771"/>
    </source>
</evidence>
<dbReference type="InterPro" id="IPR001792">
    <property type="entry name" value="Acylphosphatase-like_dom"/>
</dbReference>
<keyword evidence="3" id="KW-0436">Ligase</keyword>
<dbReference type="Proteomes" id="UP001238179">
    <property type="component" value="Chromosome"/>
</dbReference>
<dbReference type="GO" id="GO:0008270">
    <property type="term" value="F:zinc ion binding"/>
    <property type="evidence" value="ECO:0007669"/>
    <property type="project" value="UniProtKB-KW"/>
</dbReference>
<keyword evidence="13" id="KW-1185">Reference proteome</keyword>
<comment type="pathway">
    <text evidence="1">Protein modification; [NiFe] hydrogenase maturation.</text>
</comment>
<dbReference type="Pfam" id="PF00708">
    <property type="entry name" value="Acylphosphatase"/>
    <property type="match status" value="1"/>
</dbReference>
<protein>
    <recommendedName>
        <fullName evidence="8">Carbamoyltransferase</fullName>
        <ecNumber evidence="8">6.2.-.-</ecNumber>
    </recommendedName>
</protein>
<name>A0AA48KC79_9BACT</name>
<evidence type="ECO:0000256" key="1">
    <source>
        <dbReference type="ARBA" id="ARBA00004711"/>
    </source>
</evidence>
<dbReference type="InterPro" id="IPR055128">
    <property type="entry name" value="HypF_C_2"/>
</dbReference>
<dbReference type="PIRSF" id="PIRSF006256">
    <property type="entry name" value="CMPcnvr_hdrg_mat"/>
    <property type="match status" value="1"/>
</dbReference>
<feature type="domain" description="YrdC-like" evidence="11">
    <location>
        <begin position="193"/>
        <end position="378"/>
    </location>
</feature>
<gene>
    <name evidence="12" type="primary">hypF</name>
    <name evidence="12" type="ORF">METEAL_23970</name>
</gene>
<dbReference type="Pfam" id="PF07503">
    <property type="entry name" value="zf-HYPF"/>
    <property type="match status" value="2"/>
</dbReference>
<dbReference type="Gene3D" id="3.90.870.50">
    <property type="match status" value="1"/>
</dbReference>
<dbReference type="PANTHER" id="PTHR42959">
    <property type="entry name" value="CARBAMOYLTRANSFERASE"/>
    <property type="match status" value="1"/>
</dbReference>
<dbReference type="PROSITE" id="PS00150">
    <property type="entry name" value="ACYLPHOSPHATASE_1"/>
    <property type="match status" value="1"/>
</dbReference>
<dbReference type="Gene3D" id="3.30.110.120">
    <property type="match status" value="1"/>
</dbReference>
<dbReference type="InterPro" id="IPR011125">
    <property type="entry name" value="Znf_HypF"/>
</dbReference>
<evidence type="ECO:0000256" key="8">
    <source>
        <dbReference type="PIRNR" id="PIRNR006256"/>
    </source>
</evidence>
<dbReference type="InterPro" id="IPR041440">
    <property type="entry name" value="HypF_C"/>
</dbReference>
<dbReference type="Pfam" id="PF01300">
    <property type="entry name" value="Sua5_yciO_yrdC"/>
    <property type="match status" value="1"/>
</dbReference>
<dbReference type="RefSeq" id="WP_316411865.1">
    <property type="nucleotide sequence ID" value="NZ_AP027080.1"/>
</dbReference>
<dbReference type="AlphaFoldDB" id="A0AA48KC79"/>
<keyword evidence="5" id="KW-0863">Zinc-finger</keyword>
<comment type="similarity">
    <text evidence="2 8">Belongs to the carbamoyltransferase HypF family.</text>
</comment>
<keyword evidence="9" id="KW-0378">Hydrolase</keyword>
<reference evidence="13" key="1">
    <citation type="journal article" date="2023" name="Int. J. Syst. Evol. Microbiol.">
        <title>Mesoterricola silvestris gen. nov., sp. nov., Mesoterricola sediminis sp. nov., Geothrix oryzae sp. nov., Geothrix edaphica sp. nov., Geothrix rubra sp. nov., and Geothrix limicola sp. nov., six novel members of Acidobacteriota isolated from soils.</title>
        <authorList>
            <person name="Itoh H."/>
            <person name="Sugisawa Y."/>
            <person name="Mise K."/>
            <person name="Xu Z."/>
            <person name="Kuniyasu M."/>
            <person name="Ushijima N."/>
            <person name="Kawano K."/>
            <person name="Kobayashi E."/>
            <person name="Shiratori Y."/>
            <person name="Masuda Y."/>
            <person name="Senoo K."/>
        </authorList>
    </citation>
    <scope>NUCLEOTIDE SEQUENCE [LARGE SCALE GENOMIC DNA]</scope>
    <source>
        <strain evidence="13">W79</strain>
    </source>
</reference>
<keyword evidence="4" id="KW-0479">Metal-binding</keyword>
<dbReference type="PANTHER" id="PTHR42959:SF1">
    <property type="entry name" value="CARBAMOYLTRANSFERASE HYPF"/>
    <property type="match status" value="1"/>
</dbReference>
<dbReference type="NCBIfam" id="TIGR00143">
    <property type="entry name" value="hypF"/>
    <property type="match status" value="1"/>
</dbReference>